<dbReference type="InterPro" id="IPR023091">
    <property type="entry name" value="MetalPrtase_cat_dom_sf_prd"/>
</dbReference>
<evidence type="ECO:0000256" key="7">
    <source>
        <dbReference type="HAMAP-Rule" id="MF_00009"/>
    </source>
</evidence>
<dbReference type="PANTHER" id="PTHR46986">
    <property type="entry name" value="ENDORIBONUCLEASE YBEY, CHLOROPLASTIC"/>
    <property type="match status" value="1"/>
</dbReference>
<evidence type="ECO:0000256" key="1">
    <source>
        <dbReference type="ARBA" id="ARBA00010875"/>
    </source>
</evidence>
<dbReference type="NCBIfam" id="TIGR00043">
    <property type="entry name" value="rRNA maturation RNase YbeY"/>
    <property type="match status" value="1"/>
</dbReference>
<feature type="binding site" evidence="7">
    <location>
        <position position="136"/>
    </location>
    <ligand>
        <name>Zn(2+)</name>
        <dbReference type="ChEBI" id="CHEBI:29105"/>
        <note>catalytic</note>
    </ligand>
</feature>
<dbReference type="GO" id="GO:0008270">
    <property type="term" value="F:zinc ion binding"/>
    <property type="evidence" value="ECO:0007669"/>
    <property type="project" value="UniProtKB-UniRule"/>
</dbReference>
<evidence type="ECO:0000313" key="8">
    <source>
        <dbReference type="EMBL" id="QDT27205.1"/>
    </source>
</evidence>
<dbReference type="PANTHER" id="PTHR46986:SF1">
    <property type="entry name" value="ENDORIBONUCLEASE YBEY, CHLOROPLASTIC"/>
    <property type="match status" value="1"/>
</dbReference>
<comment type="similarity">
    <text evidence="1 7">Belongs to the endoribonuclease YbeY family.</text>
</comment>
<keyword evidence="6 7" id="KW-0862">Zinc</keyword>
<name>A0A517Q6G5_9PLAN</name>
<dbReference type="GO" id="GO:0004521">
    <property type="term" value="F:RNA endonuclease activity"/>
    <property type="evidence" value="ECO:0007669"/>
    <property type="project" value="UniProtKB-UniRule"/>
</dbReference>
<evidence type="ECO:0000256" key="2">
    <source>
        <dbReference type="ARBA" id="ARBA00022722"/>
    </source>
</evidence>
<organism evidence="8 9">
    <name type="scientific">Gimesia panareensis</name>
    <dbReference type="NCBI Taxonomy" id="2527978"/>
    <lineage>
        <taxon>Bacteria</taxon>
        <taxon>Pseudomonadati</taxon>
        <taxon>Planctomycetota</taxon>
        <taxon>Planctomycetia</taxon>
        <taxon>Planctomycetales</taxon>
        <taxon>Planctomycetaceae</taxon>
        <taxon>Gimesia</taxon>
    </lineage>
</organism>
<dbReference type="Gene3D" id="3.40.390.30">
    <property type="entry name" value="Metalloproteases ('zincins'), catalytic domain"/>
    <property type="match status" value="1"/>
</dbReference>
<keyword evidence="2 7" id="KW-0540">Nuclease</keyword>
<feature type="binding site" evidence="7">
    <location>
        <position position="126"/>
    </location>
    <ligand>
        <name>Zn(2+)</name>
        <dbReference type="ChEBI" id="CHEBI:29105"/>
        <note>catalytic</note>
    </ligand>
</feature>
<dbReference type="HAMAP" id="MF_00009">
    <property type="entry name" value="Endoribonucl_YbeY"/>
    <property type="match status" value="1"/>
</dbReference>
<dbReference type="EMBL" id="CP037421">
    <property type="protein sequence ID" value="QDT27205.1"/>
    <property type="molecule type" value="Genomic_DNA"/>
</dbReference>
<keyword evidence="3 7" id="KW-0479">Metal-binding</keyword>
<dbReference type="AlphaFoldDB" id="A0A517Q6G5"/>
<protein>
    <recommendedName>
        <fullName evidence="7">Endoribonuclease YbeY</fullName>
        <ecNumber evidence="7">3.1.-.-</ecNumber>
    </recommendedName>
</protein>
<dbReference type="SUPFAM" id="SSF55486">
    <property type="entry name" value="Metalloproteases ('zincins'), catalytic domain"/>
    <property type="match status" value="1"/>
</dbReference>
<gene>
    <name evidence="7 8" type="primary">ybeY</name>
    <name evidence="8" type="ORF">Enr10x_25200</name>
</gene>
<feature type="binding site" evidence="7">
    <location>
        <position position="130"/>
    </location>
    <ligand>
        <name>Zn(2+)</name>
        <dbReference type="ChEBI" id="CHEBI:29105"/>
        <note>catalytic</note>
    </ligand>
</feature>
<dbReference type="Proteomes" id="UP000315647">
    <property type="component" value="Chromosome"/>
</dbReference>
<evidence type="ECO:0000256" key="5">
    <source>
        <dbReference type="ARBA" id="ARBA00022801"/>
    </source>
</evidence>
<keyword evidence="7" id="KW-0963">Cytoplasm</keyword>
<dbReference type="GO" id="GO:0004222">
    <property type="term" value="F:metalloendopeptidase activity"/>
    <property type="evidence" value="ECO:0007669"/>
    <property type="project" value="InterPro"/>
</dbReference>
<reference evidence="8 9" key="1">
    <citation type="submission" date="2019-03" db="EMBL/GenBank/DDBJ databases">
        <title>Deep-cultivation of Planctomycetes and their phenomic and genomic characterization uncovers novel biology.</title>
        <authorList>
            <person name="Wiegand S."/>
            <person name="Jogler M."/>
            <person name="Boedeker C."/>
            <person name="Pinto D."/>
            <person name="Vollmers J."/>
            <person name="Rivas-Marin E."/>
            <person name="Kohn T."/>
            <person name="Peeters S.H."/>
            <person name="Heuer A."/>
            <person name="Rast P."/>
            <person name="Oberbeckmann S."/>
            <person name="Bunk B."/>
            <person name="Jeske O."/>
            <person name="Meyerdierks A."/>
            <person name="Storesund J.E."/>
            <person name="Kallscheuer N."/>
            <person name="Luecker S."/>
            <person name="Lage O.M."/>
            <person name="Pohl T."/>
            <person name="Merkel B.J."/>
            <person name="Hornburger P."/>
            <person name="Mueller R.-W."/>
            <person name="Bruemmer F."/>
            <person name="Labrenz M."/>
            <person name="Spormann A.M."/>
            <person name="Op den Camp H."/>
            <person name="Overmann J."/>
            <person name="Amann R."/>
            <person name="Jetten M.S.M."/>
            <person name="Mascher T."/>
            <person name="Medema M.H."/>
            <person name="Devos D.P."/>
            <person name="Kaster A.-K."/>
            <person name="Ovreas L."/>
            <person name="Rohde M."/>
            <person name="Galperin M.Y."/>
            <person name="Jogler C."/>
        </authorList>
    </citation>
    <scope>NUCLEOTIDE SEQUENCE [LARGE SCALE GENOMIC DNA]</scope>
    <source>
        <strain evidence="8 9">Enr10</strain>
    </source>
</reference>
<evidence type="ECO:0000256" key="3">
    <source>
        <dbReference type="ARBA" id="ARBA00022723"/>
    </source>
</evidence>
<evidence type="ECO:0000313" key="9">
    <source>
        <dbReference type="Proteomes" id="UP000315647"/>
    </source>
</evidence>
<dbReference type="InterPro" id="IPR002036">
    <property type="entry name" value="YbeY"/>
</dbReference>
<dbReference type="EC" id="3.1.-.-" evidence="7"/>
<dbReference type="Pfam" id="PF02130">
    <property type="entry name" value="YbeY"/>
    <property type="match status" value="1"/>
</dbReference>
<comment type="subcellular location">
    <subcellularLocation>
        <location evidence="7">Cytoplasm</location>
    </subcellularLocation>
</comment>
<evidence type="ECO:0000256" key="4">
    <source>
        <dbReference type="ARBA" id="ARBA00022759"/>
    </source>
</evidence>
<keyword evidence="4 7" id="KW-0255">Endonuclease</keyword>
<dbReference type="GO" id="GO:0006364">
    <property type="term" value="P:rRNA processing"/>
    <property type="evidence" value="ECO:0007669"/>
    <property type="project" value="UniProtKB-UniRule"/>
</dbReference>
<dbReference type="GO" id="GO:0005737">
    <property type="term" value="C:cytoplasm"/>
    <property type="evidence" value="ECO:0007669"/>
    <property type="project" value="UniProtKB-SubCell"/>
</dbReference>
<sequence length="165" mass="19138">MNTTDQYQIDIQNSQNQLAIDETQLQEAARYLLQTEQVTQAEISLAIVDNPTMRELNRQYLSHDYDTDVLSFLLECHPADTPENPELRGAGKSIEGEIIVSADMAMSMAEQYHWSAESELLLYVVHGLLHLCGYDDLSDEELKVMRLREQQIFDHWKLQIPRREE</sequence>
<keyword evidence="7" id="KW-0698">rRNA processing</keyword>
<keyword evidence="5 7" id="KW-0378">Hydrolase</keyword>
<comment type="cofactor">
    <cofactor evidence="7">
        <name>Zn(2+)</name>
        <dbReference type="ChEBI" id="CHEBI:29105"/>
    </cofactor>
    <text evidence="7">Binds 1 zinc ion.</text>
</comment>
<proteinExistence type="inferred from homology"/>
<accession>A0A517Q6G5</accession>
<comment type="function">
    <text evidence="7">Single strand-specific metallo-endoribonuclease involved in late-stage 70S ribosome quality control and in maturation of the 3' terminus of the 16S rRNA.</text>
</comment>
<evidence type="ECO:0000256" key="6">
    <source>
        <dbReference type="ARBA" id="ARBA00022833"/>
    </source>
</evidence>
<keyword evidence="7" id="KW-0690">Ribosome biogenesis</keyword>
<keyword evidence="9" id="KW-1185">Reference proteome</keyword>